<dbReference type="InterPro" id="IPR019351">
    <property type="entry name" value="DUF2039"/>
</dbReference>
<feature type="region of interest" description="Disordered" evidence="1">
    <location>
        <begin position="126"/>
        <end position="170"/>
    </location>
</feature>
<dbReference type="EMBL" id="HBUF01656198">
    <property type="protein sequence ID" value="CAG6787829.1"/>
    <property type="molecule type" value="Transcribed_RNA"/>
</dbReference>
<organism evidence="2">
    <name type="scientific">Cacopsylla melanoneura</name>
    <dbReference type="NCBI Taxonomy" id="428564"/>
    <lineage>
        <taxon>Eukaryota</taxon>
        <taxon>Metazoa</taxon>
        <taxon>Ecdysozoa</taxon>
        <taxon>Arthropoda</taxon>
        <taxon>Hexapoda</taxon>
        <taxon>Insecta</taxon>
        <taxon>Pterygota</taxon>
        <taxon>Neoptera</taxon>
        <taxon>Paraneoptera</taxon>
        <taxon>Hemiptera</taxon>
        <taxon>Sternorrhyncha</taxon>
        <taxon>Psylloidea</taxon>
        <taxon>Psyllidae</taxon>
        <taxon>Psyllinae</taxon>
        <taxon>Cacopsylla</taxon>
    </lineage>
</organism>
<dbReference type="Pfam" id="PF10217">
    <property type="entry name" value="DUF2039"/>
    <property type="match status" value="1"/>
</dbReference>
<dbReference type="AlphaFoldDB" id="A0A8D8PN10"/>
<name>A0A8D8PN10_9HEMI</name>
<dbReference type="PANTHER" id="PTHR22876">
    <property type="entry name" value="ZGC:101016"/>
    <property type="match status" value="1"/>
</dbReference>
<dbReference type="EMBL" id="HBUF01656197">
    <property type="protein sequence ID" value="CAG6787827.1"/>
    <property type="molecule type" value="Transcribed_RNA"/>
</dbReference>
<dbReference type="PANTHER" id="PTHR22876:SF5">
    <property type="entry name" value="CHROMOSOME 9 OPEN READING FRAME 85"/>
    <property type="match status" value="1"/>
</dbReference>
<feature type="compositionally biased region" description="Basic and acidic residues" evidence="1">
    <location>
        <begin position="126"/>
        <end position="152"/>
    </location>
</feature>
<evidence type="ECO:0000256" key="1">
    <source>
        <dbReference type="SAM" id="MobiDB-lite"/>
    </source>
</evidence>
<evidence type="ECO:0000313" key="2">
    <source>
        <dbReference type="EMBL" id="CAG6607734.1"/>
    </source>
</evidence>
<accession>A0A8D8PN10</accession>
<reference evidence="2" key="1">
    <citation type="submission" date="2021-05" db="EMBL/GenBank/DDBJ databases">
        <authorList>
            <person name="Alioto T."/>
            <person name="Alioto T."/>
            <person name="Gomez Garrido J."/>
        </authorList>
    </citation>
    <scope>NUCLEOTIDE SEQUENCE</scope>
</reference>
<proteinExistence type="predicted"/>
<protein>
    <submittedName>
        <fullName evidence="2">Uncharacterized protein C9orf85 homolog</fullName>
    </submittedName>
</protein>
<dbReference type="EMBL" id="HBUF01009024">
    <property type="protein sequence ID" value="CAG6607735.1"/>
    <property type="molecule type" value="Transcribed_RNA"/>
</dbReference>
<dbReference type="EMBL" id="HBUF01009023">
    <property type="protein sequence ID" value="CAG6607734.1"/>
    <property type="molecule type" value="Transcribed_RNA"/>
</dbReference>
<sequence>MSTQRGNVNRTRPPKHRNVTAFKNNLHDTSKKIKVLNTMEFNNVCLKCKAILEWKVKYKKFKPIKAAKTCVKCNQKTIKEAYHTMCEKCAAEDKVCPKCGKDKEDTNTETDNPSVSDQFNELVLEKSKASKQESSDESYDRESSSEYDHDSESLISSSDCDTMAANKRPK</sequence>